<dbReference type="GO" id="GO:0045202">
    <property type="term" value="C:synapse"/>
    <property type="evidence" value="ECO:0007669"/>
    <property type="project" value="TreeGrafter"/>
</dbReference>
<evidence type="ECO:0000256" key="2">
    <source>
        <dbReference type="ARBA" id="ARBA00022771"/>
    </source>
</evidence>
<dbReference type="SUPFAM" id="SSF57850">
    <property type="entry name" value="RING/U-box"/>
    <property type="match status" value="1"/>
</dbReference>
<evidence type="ECO:0000313" key="8">
    <source>
        <dbReference type="Proteomes" id="UP000663881"/>
    </source>
</evidence>
<evidence type="ECO:0000256" key="4">
    <source>
        <dbReference type="PROSITE-ProRule" id="PRU00228"/>
    </source>
</evidence>
<sequence>MNTNFSNELQQLQMELRAQNFDIIRFSTYRTACKLRFIQKKLNFHLLDLLNVAESLRESLKSLSSETTPNHFISNQSCLLNNNKFLSINHLTIFLTSIYTNLNKRLPLSQQILHIDKSVQSAIAWFLYVYNINNVSIRFNSFRVVLILLCTGKLVDKLRHLFTSYFSTSLSNTLTHGQIDELLHEVLALPYALKEISHSTYCKNYSQSIFSQSSSSITLNDFLDILVYNDKTPNCLQWLIVFHRLISVENVIHRVKCSACQRPSFSGFRYKCQQCHNRTYQLCQDCFWRGRTSNQHLSTHEMKEYTYFTSPNKDFRQSIRKSLQCMPKNEKRNQLLSPLTVDKEQQSTEHTDISLYTKRLASFTENENSTNTKYCSRKKYNDNQNAEKKLLISKLEAENRRILHEINTLRAQLKFRSLDYLNSNDYDTDNFSTIEQQYSQTLPNRKSNIQHDCSSYPSNYDNKLRRAGSVETTNKNCYIEDELRKLLARKYHLESRIDQLQQSREELTTQLDNLGRILHDSTHLRQRSATSSPYTRSCVSPSRINSQVINSKNISNRSYSTPTTPIHNQFMNYLHTDLLLAADSLTSALSTLVQHLNTKNTEPNQTTTTATVQTLNEDNSYPYENGNPANTDDYLLATTDNDNKIFNSTSINKNV</sequence>
<dbReference type="InterPro" id="IPR050774">
    <property type="entry name" value="KCMF1/Dystrophin"/>
</dbReference>
<dbReference type="Pfam" id="PF00569">
    <property type="entry name" value="ZZ"/>
    <property type="match status" value="1"/>
</dbReference>
<dbReference type="AlphaFoldDB" id="A0A819KF04"/>
<gene>
    <name evidence="7" type="ORF">OKA104_LOCUS26780</name>
</gene>
<dbReference type="InterPro" id="IPR015154">
    <property type="entry name" value="EF-hand_dom_typ2"/>
</dbReference>
<dbReference type="GO" id="GO:0008270">
    <property type="term" value="F:zinc ion binding"/>
    <property type="evidence" value="ECO:0007669"/>
    <property type="project" value="UniProtKB-KW"/>
</dbReference>
<dbReference type="PANTHER" id="PTHR12268">
    <property type="entry name" value="E3 UBIQUITIN-PROTEIN LIGASE KCMF1"/>
    <property type="match status" value="1"/>
</dbReference>
<dbReference type="Proteomes" id="UP000663881">
    <property type="component" value="Unassembled WGS sequence"/>
</dbReference>
<evidence type="ECO:0000256" key="5">
    <source>
        <dbReference type="SAM" id="Coils"/>
    </source>
</evidence>
<dbReference type="InterPro" id="IPR015153">
    <property type="entry name" value="EF-hand_dom_typ1"/>
</dbReference>
<name>A0A819KF04_9BILA</name>
<dbReference type="SMART" id="SM00291">
    <property type="entry name" value="ZnF_ZZ"/>
    <property type="match status" value="1"/>
</dbReference>
<dbReference type="Pfam" id="PF09068">
    <property type="entry name" value="EF-hand_2"/>
    <property type="match status" value="1"/>
</dbReference>
<feature type="coiled-coil region" evidence="5">
    <location>
        <begin position="483"/>
        <end position="517"/>
    </location>
</feature>
<keyword evidence="1" id="KW-0479">Metal-binding</keyword>
<evidence type="ECO:0000259" key="6">
    <source>
        <dbReference type="PROSITE" id="PS50135"/>
    </source>
</evidence>
<proteinExistence type="predicted"/>
<evidence type="ECO:0000256" key="1">
    <source>
        <dbReference type="ARBA" id="ARBA00022723"/>
    </source>
</evidence>
<dbReference type="PROSITE" id="PS50135">
    <property type="entry name" value="ZF_ZZ_2"/>
    <property type="match status" value="1"/>
</dbReference>
<feature type="coiled-coil region" evidence="5">
    <location>
        <begin position="381"/>
        <end position="412"/>
    </location>
</feature>
<evidence type="ECO:0000313" key="7">
    <source>
        <dbReference type="EMBL" id="CAF3947954.1"/>
    </source>
</evidence>
<dbReference type="InterPro" id="IPR011992">
    <property type="entry name" value="EF-hand-dom_pair"/>
</dbReference>
<dbReference type="EMBL" id="CAJOAY010002383">
    <property type="protein sequence ID" value="CAF3947954.1"/>
    <property type="molecule type" value="Genomic_DNA"/>
</dbReference>
<dbReference type="InterPro" id="IPR043145">
    <property type="entry name" value="Znf_ZZ_sf"/>
</dbReference>
<dbReference type="SUPFAM" id="SSF47473">
    <property type="entry name" value="EF-hand"/>
    <property type="match status" value="2"/>
</dbReference>
<keyword evidence="5" id="KW-0175">Coiled coil</keyword>
<keyword evidence="2 4" id="KW-0863">Zinc-finger</keyword>
<organism evidence="7 8">
    <name type="scientific">Adineta steineri</name>
    <dbReference type="NCBI Taxonomy" id="433720"/>
    <lineage>
        <taxon>Eukaryota</taxon>
        <taxon>Metazoa</taxon>
        <taxon>Spiralia</taxon>
        <taxon>Gnathifera</taxon>
        <taxon>Rotifera</taxon>
        <taxon>Eurotatoria</taxon>
        <taxon>Bdelloidea</taxon>
        <taxon>Adinetida</taxon>
        <taxon>Adinetidae</taxon>
        <taxon>Adineta</taxon>
    </lineage>
</organism>
<evidence type="ECO:0000256" key="3">
    <source>
        <dbReference type="ARBA" id="ARBA00022833"/>
    </source>
</evidence>
<reference evidence="7" key="1">
    <citation type="submission" date="2021-02" db="EMBL/GenBank/DDBJ databases">
        <authorList>
            <person name="Nowell W R."/>
        </authorList>
    </citation>
    <scope>NUCLEOTIDE SEQUENCE</scope>
</reference>
<dbReference type="PANTHER" id="PTHR12268:SF27">
    <property type="entry name" value="DYSTROBREVIN, ISOFORM F"/>
    <property type="match status" value="1"/>
</dbReference>
<dbReference type="Pfam" id="PF09069">
    <property type="entry name" value="EF-hand_3"/>
    <property type="match status" value="1"/>
</dbReference>
<dbReference type="Gene3D" id="3.30.60.90">
    <property type="match status" value="1"/>
</dbReference>
<protein>
    <recommendedName>
        <fullName evidence="6">ZZ-type domain-containing protein</fullName>
    </recommendedName>
</protein>
<dbReference type="InterPro" id="IPR000433">
    <property type="entry name" value="Znf_ZZ"/>
</dbReference>
<dbReference type="GO" id="GO:0005886">
    <property type="term" value="C:plasma membrane"/>
    <property type="evidence" value="ECO:0007669"/>
    <property type="project" value="TreeGrafter"/>
</dbReference>
<keyword evidence="3" id="KW-0862">Zinc</keyword>
<feature type="domain" description="ZZ-type" evidence="6">
    <location>
        <begin position="252"/>
        <end position="310"/>
    </location>
</feature>
<dbReference type="Gene3D" id="6.10.140.70">
    <property type="match status" value="1"/>
</dbReference>
<accession>A0A819KF04</accession>
<dbReference type="GO" id="GO:0099536">
    <property type="term" value="P:synaptic signaling"/>
    <property type="evidence" value="ECO:0007669"/>
    <property type="project" value="TreeGrafter"/>
</dbReference>
<comment type="caution">
    <text evidence="7">The sequence shown here is derived from an EMBL/GenBank/DDBJ whole genome shotgun (WGS) entry which is preliminary data.</text>
</comment>